<dbReference type="InterPro" id="IPR022533">
    <property type="entry name" value="Cox20"/>
</dbReference>
<keyword evidence="4" id="KW-0812">Transmembrane</keyword>
<organism evidence="9 10">
    <name type="scientific">Roridomyces roridus</name>
    <dbReference type="NCBI Taxonomy" id="1738132"/>
    <lineage>
        <taxon>Eukaryota</taxon>
        <taxon>Fungi</taxon>
        <taxon>Dikarya</taxon>
        <taxon>Basidiomycota</taxon>
        <taxon>Agaricomycotina</taxon>
        <taxon>Agaricomycetes</taxon>
        <taxon>Agaricomycetidae</taxon>
        <taxon>Agaricales</taxon>
        <taxon>Marasmiineae</taxon>
        <taxon>Mycenaceae</taxon>
        <taxon>Roridomyces</taxon>
    </lineage>
</organism>
<accession>A0AAD7CAQ6</accession>
<evidence type="ECO:0000256" key="8">
    <source>
        <dbReference type="ARBA" id="ARBA00023136"/>
    </source>
</evidence>
<keyword evidence="6" id="KW-1133">Transmembrane helix</keyword>
<protein>
    <recommendedName>
        <fullName evidence="3">Cytochrome c oxidase assembly protein COX20, mitochondrial</fullName>
    </recommendedName>
</protein>
<comment type="caution">
    <text evidence="9">The sequence shown here is derived from an EMBL/GenBank/DDBJ whole genome shotgun (WGS) entry which is preliminary data.</text>
</comment>
<evidence type="ECO:0000256" key="2">
    <source>
        <dbReference type="ARBA" id="ARBA00009575"/>
    </source>
</evidence>
<evidence type="ECO:0000256" key="7">
    <source>
        <dbReference type="ARBA" id="ARBA00023128"/>
    </source>
</evidence>
<dbReference type="GO" id="GO:0005743">
    <property type="term" value="C:mitochondrial inner membrane"/>
    <property type="evidence" value="ECO:0007669"/>
    <property type="project" value="UniProtKB-SubCell"/>
</dbReference>
<evidence type="ECO:0000313" key="9">
    <source>
        <dbReference type="EMBL" id="KAJ7643918.1"/>
    </source>
</evidence>
<name>A0AAD7CAQ6_9AGAR</name>
<comment type="subcellular location">
    <subcellularLocation>
        <location evidence="1">Mitochondrion inner membrane</location>
    </subcellularLocation>
</comment>
<comment type="similarity">
    <text evidence="2">Belongs to the COX20 family.</text>
</comment>
<sequence length="121" mass="13023">MPEPPRALSMTLQTSPHHRDSVDNAMHIGEVPCARSSLLAGIGAGAGIGFMLGVSLHPVVAGSWAMGTFFAVSTTSWYTSRCSSSSNLFSMAFVQVEDRKELTRKAIESLPKQLRVKNEGE</sequence>
<evidence type="ECO:0000256" key="5">
    <source>
        <dbReference type="ARBA" id="ARBA00022792"/>
    </source>
</evidence>
<dbReference type="AlphaFoldDB" id="A0AAD7CAQ6"/>
<evidence type="ECO:0000256" key="1">
    <source>
        <dbReference type="ARBA" id="ARBA00004273"/>
    </source>
</evidence>
<gene>
    <name evidence="9" type="ORF">FB45DRAFT_1020731</name>
</gene>
<keyword evidence="5" id="KW-0999">Mitochondrion inner membrane</keyword>
<dbReference type="Proteomes" id="UP001221142">
    <property type="component" value="Unassembled WGS sequence"/>
</dbReference>
<reference evidence="9" key="1">
    <citation type="submission" date="2023-03" db="EMBL/GenBank/DDBJ databases">
        <title>Massive genome expansion in bonnet fungi (Mycena s.s.) driven by repeated elements and novel gene families across ecological guilds.</title>
        <authorList>
            <consortium name="Lawrence Berkeley National Laboratory"/>
            <person name="Harder C.B."/>
            <person name="Miyauchi S."/>
            <person name="Viragh M."/>
            <person name="Kuo A."/>
            <person name="Thoen E."/>
            <person name="Andreopoulos B."/>
            <person name="Lu D."/>
            <person name="Skrede I."/>
            <person name="Drula E."/>
            <person name="Henrissat B."/>
            <person name="Morin E."/>
            <person name="Kohler A."/>
            <person name="Barry K."/>
            <person name="LaButti K."/>
            <person name="Morin E."/>
            <person name="Salamov A."/>
            <person name="Lipzen A."/>
            <person name="Mereny Z."/>
            <person name="Hegedus B."/>
            <person name="Baldrian P."/>
            <person name="Stursova M."/>
            <person name="Weitz H."/>
            <person name="Taylor A."/>
            <person name="Grigoriev I.V."/>
            <person name="Nagy L.G."/>
            <person name="Martin F."/>
            <person name="Kauserud H."/>
        </authorList>
    </citation>
    <scope>NUCLEOTIDE SEQUENCE</scope>
    <source>
        <strain evidence="9">9284</strain>
    </source>
</reference>
<keyword evidence="8" id="KW-0472">Membrane</keyword>
<dbReference type="PANTHER" id="PTHR31586">
    <property type="entry name" value="CYTOCHROME C OXIDASE PROTEIN 20"/>
    <property type="match status" value="1"/>
</dbReference>
<evidence type="ECO:0000313" key="10">
    <source>
        <dbReference type="Proteomes" id="UP001221142"/>
    </source>
</evidence>
<evidence type="ECO:0000256" key="4">
    <source>
        <dbReference type="ARBA" id="ARBA00022692"/>
    </source>
</evidence>
<keyword evidence="7" id="KW-0496">Mitochondrion</keyword>
<dbReference type="PANTHER" id="PTHR31586:SF1">
    <property type="entry name" value="CYTOCHROME C OXIDASE ASSEMBLY PROTEIN COX20, MITOCHONDRIAL"/>
    <property type="match status" value="1"/>
</dbReference>
<proteinExistence type="inferred from homology"/>
<keyword evidence="10" id="KW-1185">Reference proteome</keyword>
<dbReference type="GO" id="GO:0033617">
    <property type="term" value="P:mitochondrial respiratory chain complex IV assembly"/>
    <property type="evidence" value="ECO:0007669"/>
    <property type="project" value="InterPro"/>
</dbReference>
<dbReference type="Pfam" id="PF12597">
    <property type="entry name" value="Cox20"/>
    <property type="match status" value="1"/>
</dbReference>
<evidence type="ECO:0000256" key="3">
    <source>
        <dbReference type="ARBA" id="ARBA00017689"/>
    </source>
</evidence>
<evidence type="ECO:0000256" key="6">
    <source>
        <dbReference type="ARBA" id="ARBA00022989"/>
    </source>
</evidence>
<dbReference type="EMBL" id="JARKIF010000003">
    <property type="protein sequence ID" value="KAJ7643918.1"/>
    <property type="molecule type" value="Genomic_DNA"/>
</dbReference>